<dbReference type="EMBL" id="JAAAIP010000037">
    <property type="protein sequence ID" value="KAG0328315.1"/>
    <property type="molecule type" value="Genomic_DNA"/>
</dbReference>
<proteinExistence type="inferred from homology"/>
<dbReference type="SUPFAM" id="SSF48452">
    <property type="entry name" value="TPR-like"/>
    <property type="match status" value="1"/>
</dbReference>
<keyword evidence="2 5" id="KW-0802">TPR repeat</keyword>
<comment type="similarity">
    <text evidence="3">Belongs to the RPAP3 family.</text>
</comment>
<feature type="domain" description="RNA-polymerase II-associated protein 3-like C-terminal" evidence="7">
    <location>
        <begin position="422"/>
        <end position="512"/>
    </location>
</feature>
<dbReference type="InterPro" id="IPR019734">
    <property type="entry name" value="TPR_rpt"/>
</dbReference>
<feature type="region of interest" description="Disordered" evidence="6">
    <location>
        <begin position="283"/>
        <end position="345"/>
    </location>
</feature>
<dbReference type="Proteomes" id="UP000738325">
    <property type="component" value="Unassembled WGS sequence"/>
</dbReference>
<dbReference type="SMART" id="SM00028">
    <property type="entry name" value="TPR"/>
    <property type="match status" value="3"/>
</dbReference>
<dbReference type="AlphaFoldDB" id="A0A9P6RXA2"/>
<comment type="caution">
    <text evidence="8">The sequence shown here is derived from an EMBL/GenBank/DDBJ whole genome shotgun (WGS) entry which is preliminary data.</text>
</comment>
<dbReference type="Pfam" id="PF13877">
    <property type="entry name" value="RPAP3_C"/>
    <property type="match status" value="1"/>
</dbReference>
<feature type="repeat" description="TPR" evidence="5">
    <location>
        <begin position="245"/>
        <end position="278"/>
    </location>
</feature>
<protein>
    <recommendedName>
        <fullName evidence="4">RNA polymerase II-associated protein 3</fullName>
    </recommendedName>
</protein>
<dbReference type="Gene3D" id="1.25.40.10">
    <property type="entry name" value="Tetratricopeptide repeat domain"/>
    <property type="match status" value="1"/>
</dbReference>
<name>A0A9P6RXA2_9FUNG</name>
<dbReference type="InterPro" id="IPR051966">
    <property type="entry name" value="RPAP3"/>
</dbReference>
<evidence type="ECO:0000256" key="6">
    <source>
        <dbReference type="SAM" id="MobiDB-lite"/>
    </source>
</evidence>
<feature type="repeat" description="TPR" evidence="5">
    <location>
        <begin position="177"/>
        <end position="210"/>
    </location>
</feature>
<evidence type="ECO:0000259" key="7">
    <source>
        <dbReference type="Pfam" id="PF13877"/>
    </source>
</evidence>
<keyword evidence="1" id="KW-0677">Repeat</keyword>
<feature type="compositionally biased region" description="Low complexity" evidence="6">
    <location>
        <begin position="334"/>
        <end position="345"/>
    </location>
</feature>
<evidence type="ECO:0000256" key="1">
    <source>
        <dbReference type="ARBA" id="ARBA00022737"/>
    </source>
</evidence>
<evidence type="ECO:0000256" key="4">
    <source>
        <dbReference type="ARBA" id="ARBA00040133"/>
    </source>
</evidence>
<dbReference type="InterPro" id="IPR011990">
    <property type="entry name" value="TPR-like_helical_dom_sf"/>
</dbReference>
<evidence type="ECO:0000313" key="8">
    <source>
        <dbReference type="EMBL" id="KAG0328315.1"/>
    </source>
</evidence>
<feature type="region of interest" description="Disordered" evidence="6">
    <location>
        <begin position="98"/>
        <end position="183"/>
    </location>
</feature>
<dbReference type="PANTHER" id="PTHR46423:SF1">
    <property type="entry name" value="RNA POLYMERASE II-ASSOCIATED PROTEIN 3"/>
    <property type="match status" value="1"/>
</dbReference>
<sequence length="549" mass="59803">MDTATLDRIAQWEKAHSKGNKKPIAPKEYPPLRPKKDIVLQDVNSVLLTQKTARQDAPVVSSILKDVAEKTIPVAPTPSMDAASPEILQDTSLIRQAENESKVKSEVNQTPKNKVEKTEALRSKSSTETATTPVAKAASAAPAKPKSTNLVTPKASDPVTPKASDPAKPKASDPAAANVEKEKGNEFFKKGDYKKAVEHYTASMTLDPSNSVLPINRAMALLKLERFADAERDCTLGLKLDNKNVKALWRRGIARRSLNRTEEAKADFELALKIDPSNKAVKDELAKLQQQSPSASKAKAPSTTKPKTSTTPTTTATKKPDVSAAKLQNAQTPAAAEASSSASPAVISSKRVLIKEIEDDGESEFFAPTTASSAAKKQSALPATDSQPVTPSALNTSPLPKATPETAQPSTGRPLSIQMTVPMTNMELQRDWKSYSKNTALLYQYIKLIPAEKLPVLFKSAFEPDYLSSILLVYRDYYIPNDDPQVLYNSLLHLSKVQRLDMNLMFMASTDKRELAAIFKSLSSRLGDQTVYNQQDLTALASKFKTVIE</sequence>
<dbReference type="OrthoDB" id="629492at2759"/>
<dbReference type="Pfam" id="PF13181">
    <property type="entry name" value="TPR_8"/>
    <property type="match status" value="2"/>
</dbReference>
<feature type="region of interest" description="Disordered" evidence="6">
    <location>
        <begin position="13"/>
        <end position="33"/>
    </location>
</feature>
<evidence type="ECO:0000256" key="3">
    <source>
        <dbReference type="ARBA" id="ARBA00038275"/>
    </source>
</evidence>
<feature type="compositionally biased region" description="Low complexity" evidence="6">
    <location>
        <begin position="292"/>
        <end position="317"/>
    </location>
</feature>
<dbReference type="PANTHER" id="PTHR46423">
    <property type="entry name" value="RNA POLYMERASE II-ASSOCIATED PROTEIN 3"/>
    <property type="match status" value="1"/>
</dbReference>
<keyword evidence="9" id="KW-1185">Reference proteome</keyword>
<feature type="compositionally biased region" description="Polar residues" evidence="6">
    <location>
        <begin position="405"/>
        <end position="415"/>
    </location>
</feature>
<feature type="compositionally biased region" description="Basic and acidic residues" evidence="6">
    <location>
        <begin position="113"/>
        <end position="122"/>
    </location>
</feature>
<dbReference type="PROSITE" id="PS50005">
    <property type="entry name" value="TPR"/>
    <property type="match status" value="2"/>
</dbReference>
<feature type="compositionally biased region" description="Polar residues" evidence="6">
    <location>
        <begin position="384"/>
        <end position="398"/>
    </location>
</feature>
<gene>
    <name evidence="8" type="primary">RPAP3</name>
    <name evidence="8" type="ORF">BGZ99_005668</name>
</gene>
<evidence type="ECO:0000313" key="9">
    <source>
        <dbReference type="Proteomes" id="UP000738325"/>
    </source>
</evidence>
<feature type="compositionally biased region" description="Low complexity" evidence="6">
    <location>
        <begin position="129"/>
        <end position="148"/>
    </location>
</feature>
<reference evidence="8" key="1">
    <citation type="journal article" date="2020" name="Fungal Divers.">
        <title>Resolving the Mortierellaceae phylogeny through synthesis of multi-gene phylogenetics and phylogenomics.</title>
        <authorList>
            <person name="Vandepol N."/>
            <person name="Liber J."/>
            <person name="Desiro A."/>
            <person name="Na H."/>
            <person name="Kennedy M."/>
            <person name="Barry K."/>
            <person name="Grigoriev I.V."/>
            <person name="Miller A.N."/>
            <person name="O'Donnell K."/>
            <person name="Stajich J.E."/>
            <person name="Bonito G."/>
        </authorList>
    </citation>
    <scope>NUCLEOTIDE SEQUENCE</scope>
    <source>
        <strain evidence="8">REB-010B</strain>
    </source>
</reference>
<dbReference type="InterPro" id="IPR025986">
    <property type="entry name" value="RPAP3-like_C"/>
</dbReference>
<organism evidence="8 9">
    <name type="scientific">Dissophora globulifera</name>
    <dbReference type="NCBI Taxonomy" id="979702"/>
    <lineage>
        <taxon>Eukaryota</taxon>
        <taxon>Fungi</taxon>
        <taxon>Fungi incertae sedis</taxon>
        <taxon>Mucoromycota</taxon>
        <taxon>Mortierellomycotina</taxon>
        <taxon>Mortierellomycetes</taxon>
        <taxon>Mortierellales</taxon>
        <taxon>Mortierellaceae</taxon>
        <taxon>Dissophora</taxon>
    </lineage>
</organism>
<feature type="region of interest" description="Disordered" evidence="6">
    <location>
        <begin position="376"/>
        <end position="415"/>
    </location>
</feature>
<evidence type="ECO:0000256" key="5">
    <source>
        <dbReference type="PROSITE-ProRule" id="PRU00339"/>
    </source>
</evidence>
<dbReference type="GO" id="GO:0101031">
    <property type="term" value="C:protein folding chaperone complex"/>
    <property type="evidence" value="ECO:0007669"/>
    <property type="project" value="TreeGrafter"/>
</dbReference>
<evidence type="ECO:0000256" key="2">
    <source>
        <dbReference type="ARBA" id="ARBA00022803"/>
    </source>
</evidence>
<accession>A0A9P6RXA2</accession>